<evidence type="ECO:0000259" key="1">
    <source>
        <dbReference type="PROSITE" id="PS51154"/>
    </source>
</evidence>
<proteinExistence type="predicted"/>
<dbReference type="PROSITE" id="PS51154">
    <property type="entry name" value="MACRO"/>
    <property type="match status" value="1"/>
</dbReference>
<comment type="caution">
    <text evidence="2">The sequence shown here is derived from an EMBL/GenBank/DDBJ whole genome shotgun (WGS) entry which is preliminary data.</text>
</comment>
<dbReference type="InterPro" id="IPR002589">
    <property type="entry name" value="Macro_dom"/>
</dbReference>
<dbReference type="Gene3D" id="3.40.220.10">
    <property type="entry name" value="Leucine Aminopeptidase, subunit E, domain 1"/>
    <property type="match status" value="1"/>
</dbReference>
<dbReference type="AlphaFoldDB" id="A0A167BXI5"/>
<dbReference type="PANTHER" id="PTHR11106">
    <property type="entry name" value="GANGLIOSIDE INDUCED DIFFERENTIATION ASSOCIATED PROTEIN 2-RELATED"/>
    <property type="match status" value="1"/>
</dbReference>
<dbReference type="InterPro" id="IPR043472">
    <property type="entry name" value="Macro_dom-like"/>
</dbReference>
<dbReference type="EMBL" id="AUXT01000161">
    <property type="protein sequence ID" value="KZN47010.1"/>
    <property type="molecule type" value="Genomic_DNA"/>
</dbReference>
<evidence type="ECO:0000313" key="3">
    <source>
        <dbReference type="Proteomes" id="UP000076587"/>
    </source>
</evidence>
<dbReference type="Pfam" id="PF01661">
    <property type="entry name" value="Macro"/>
    <property type="match status" value="1"/>
</dbReference>
<feature type="domain" description="Macro" evidence="1">
    <location>
        <begin position="1"/>
        <end position="181"/>
    </location>
</feature>
<dbReference type="PATRIC" id="fig|1365253.3.peg.2634"/>
<evidence type="ECO:0000313" key="2">
    <source>
        <dbReference type="EMBL" id="KZN47010.1"/>
    </source>
</evidence>
<sequence>MVNQLKEPNYMSNISIVKDDITSASQDAIVNAANPKMLGGGGVDGAIHRAAGPKLLESCKKVKSIDGVRCPFGEARITLSGDLHSKYVIHTVGPIYRQAQNPEATLTSAYSNALQLAVDNGCQSIAFPAISCGAYGYPLEEAARIAICTALPFAADGLEVVFYMFDDKLTQIWKDALSRYVLT</sequence>
<dbReference type="CDD" id="cd02908">
    <property type="entry name" value="Macro_OAADPr_deacetylase"/>
    <property type="match status" value="1"/>
</dbReference>
<dbReference type="PANTHER" id="PTHR11106:SF27">
    <property type="entry name" value="MACRO DOMAIN-CONTAINING PROTEIN"/>
    <property type="match status" value="1"/>
</dbReference>
<name>A0A167BXI5_9GAMM</name>
<dbReference type="Proteomes" id="UP000076587">
    <property type="component" value="Unassembled WGS sequence"/>
</dbReference>
<organism evidence="2 3">
    <name type="scientific">Pseudoalteromonas luteoviolacea NCIMB 1942</name>
    <dbReference type="NCBI Taxonomy" id="1365253"/>
    <lineage>
        <taxon>Bacteria</taxon>
        <taxon>Pseudomonadati</taxon>
        <taxon>Pseudomonadota</taxon>
        <taxon>Gammaproteobacteria</taxon>
        <taxon>Alteromonadales</taxon>
        <taxon>Pseudoalteromonadaceae</taxon>
        <taxon>Pseudoalteromonas</taxon>
    </lineage>
</organism>
<protein>
    <recommendedName>
        <fullName evidence="1">Macro domain-containing protein</fullName>
    </recommendedName>
</protein>
<reference evidence="2 3" key="1">
    <citation type="submission" date="2013-07" db="EMBL/GenBank/DDBJ databases">
        <title>Comparative Genomic and Metabolomic Analysis of Twelve Strains of Pseudoalteromonas luteoviolacea.</title>
        <authorList>
            <person name="Vynne N.G."/>
            <person name="Mansson M."/>
            <person name="Gram L."/>
        </authorList>
    </citation>
    <scope>NUCLEOTIDE SEQUENCE [LARGE SCALE GENOMIC DNA]</scope>
    <source>
        <strain evidence="2 3">NCIMB 1942</strain>
    </source>
</reference>
<dbReference type="SMART" id="SM00506">
    <property type="entry name" value="A1pp"/>
    <property type="match status" value="1"/>
</dbReference>
<dbReference type="SUPFAM" id="SSF52949">
    <property type="entry name" value="Macro domain-like"/>
    <property type="match status" value="1"/>
</dbReference>
<accession>A0A167BXI5</accession>
<gene>
    <name evidence="2" type="ORF">N482_01995</name>
</gene>